<sequence>MTGKQWQDRQVRILHPAPEFALPAAAAMWWQAFGFWAGPALPAIRAGHAMVALQGDRTLVGVAGLRDGSGGFLKRIPAAARLAYRAAPPTADLVIDGIVVASRRKGTGRALCMRAIELARTRGLCGVRAEVRRNNRVARKFYADLGFSEIGRGRYGWPWTGQVLILRHDLSEPI</sequence>
<evidence type="ECO:0000259" key="1">
    <source>
        <dbReference type="PROSITE" id="PS51186"/>
    </source>
</evidence>
<dbReference type="InterPro" id="IPR016181">
    <property type="entry name" value="Acyl_CoA_acyltransferase"/>
</dbReference>
<dbReference type="SUPFAM" id="SSF55729">
    <property type="entry name" value="Acyl-CoA N-acyltransferases (Nat)"/>
    <property type="match status" value="1"/>
</dbReference>
<dbReference type="Pfam" id="PF00583">
    <property type="entry name" value="Acetyltransf_1"/>
    <property type="match status" value="1"/>
</dbReference>
<dbReference type="RefSeq" id="WP_271887861.1">
    <property type="nucleotide sequence ID" value="NZ_JAQBIE010000004.1"/>
</dbReference>
<dbReference type="EMBL" id="JAQBIE010000004">
    <property type="protein sequence ID" value="MDB6176736.1"/>
    <property type="molecule type" value="Genomic_DNA"/>
</dbReference>
<name>A0ABT4ZBJ3_9RHOB</name>
<dbReference type="Proteomes" id="UP001165641">
    <property type="component" value="Unassembled WGS sequence"/>
</dbReference>
<dbReference type="PROSITE" id="PS51186">
    <property type="entry name" value="GNAT"/>
    <property type="match status" value="1"/>
</dbReference>
<protein>
    <submittedName>
        <fullName evidence="2">GNAT family N-acetyltransferase</fullName>
    </submittedName>
</protein>
<feature type="domain" description="N-acetyltransferase" evidence="1">
    <location>
        <begin position="12"/>
        <end position="171"/>
    </location>
</feature>
<proteinExistence type="predicted"/>
<dbReference type="InterPro" id="IPR000182">
    <property type="entry name" value="GNAT_dom"/>
</dbReference>
<evidence type="ECO:0000313" key="3">
    <source>
        <dbReference type="Proteomes" id="UP001165641"/>
    </source>
</evidence>
<accession>A0ABT4ZBJ3</accession>
<keyword evidence="3" id="KW-1185">Reference proteome</keyword>
<gene>
    <name evidence="2" type="ORF">PAF17_04360</name>
</gene>
<evidence type="ECO:0000313" key="2">
    <source>
        <dbReference type="EMBL" id="MDB6176736.1"/>
    </source>
</evidence>
<organism evidence="2 3">
    <name type="scientific">Paracoccus onchidii</name>
    <dbReference type="NCBI Taxonomy" id="3017813"/>
    <lineage>
        <taxon>Bacteria</taxon>
        <taxon>Pseudomonadati</taxon>
        <taxon>Pseudomonadota</taxon>
        <taxon>Alphaproteobacteria</taxon>
        <taxon>Rhodobacterales</taxon>
        <taxon>Paracoccaceae</taxon>
        <taxon>Paracoccus</taxon>
    </lineage>
</organism>
<reference evidence="2" key="1">
    <citation type="submission" date="2022-12" db="EMBL/GenBank/DDBJ databases">
        <title>Paracoccus onchidii sp. nov., isolated from a marine invertebrate from the South China Sea.</title>
        <authorList>
            <person name="Xu S."/>
            <person name="Liu Z."/>
            <person name="Xu Y."/>
        </authorList>
    </citation>
    <scope>NUCLEOTIDE SEQUENCE</scope>
    <source>
        <strain evidence="2">Z330</strain>
    </source>
</reference>
<dbReference type="Gene3D" id="3.40.630.30">
    <property type="match status" value="1"/>
</dbReference>
<comment type="caution">
    <text evidence="2">The sequence shown here is derived from an EMBL/GenBank/DDBJ whole genome shotgun (WGS) entry which is preliminary data.</text>
</comment>